<dbReference type="SUPFAM" id="SSF53383">
    <property type="entry name" value="PLP-dependent transferases"/>
    <property type="match status" value="1"/>
</dbReference>
<evidence type="ECO:0000256" key="1">
    <source>
        <dbReference type="ARBA" id="ARBA00001933"/>
    </source>
</evidence>
<evidence type="ECO:0000313" key="5">
    <source>
        <dbReference type="Proteomes" id="UP000521032"/>
    </source>
</evidence>
<gene>
    <name evidence="4" type="primary">speA</name>
    <name evidence="4" type="ORF">JEOSCH030_00012</name>
</gene>
<dbReference type="PANTHER" id="PTHR43277:SF3">
    <property type="entry name" value="DECARBOXYLASE, PUTATIVE-RELATED"/>
    <property type="match status" value="1"/>
</dbReference>
<dbReference type="AlphaFoldDB" id="A0A6V7QZS9"/>
<organism evidence="4 5">
    <name type="scientific">Phocicoccus schoeneichii</name>
    <dbReference type="NCBI Taxonomy" id="1812261"/>
    <lineage>
        <taxon>Bacteria</taxon>
        <taxon>Bacillati</taxon>
        <taxon>Bacillota</taxon>
        <taxon>Bacilli</taxon>
        <taxon>Bacillales</taxon>
        <taxon>Salinicoccaceae</taxon>
        <taxon>Phocicoccus</taxon>
    </lineage>
</organism>
<evidence type="ECO:0000313" key="4">
    <source>
        <dbReference type="EMBL" id="CAD2070496.1"/>
    </source>
</evidence>
<keyword evidence="5" id="KW-1185">Reference proteome</keyword>
<dbReference type="SUPFAM" id="SSF55904">
    <property type="entry name" value="Ornithine decarboxylase C-terminal domain"/>
    <property type="match status" value="1"/>
</dbReference>
<accession>A0A6V7QZS9</accession>
<dbReference type="EMBL" id="CAJEWE010000003">
    <property type="protein sequence ID" value="CAD2070496.1"/>
    <property type="molecule type" value="Genomic_DNA"/>
</dbReference>
<dbReference type="InterPro" id="IPR000310">
    <property type="entry name" value="Orn/Lys/Arg_deCO2ase_major_dom"/>
</dbReference>
<protein>
    <submittedName>
        <fullName evidence="4">Arginine decarboxylase</fullName>
    </submittedName>
</protein>
<reference evidence="4 5" key="1">
    <citation type="submission" date="2020-07" db="EMBL/GenBank/DDBJ databases">
        <authorList>
            <person name="Criscuolo A."/>
        </authorList>
    </citation>
    <scope>NUCLEOTIDE SEQUENCE [LARGE SCALE GENOMIC DNA]</scope>
    <source>
        <strain evidence="5">CIP 111030</strain>
    </source>
</reference>
<dbReference type="GO" id="GO:0003824">
    <property type="term" value="F:catalytic activity"/>
    <property type="evidence" value="ECO:0007669"/>
    <property type="project" value="InterPro"/>
</dbReference>
<sequence length="411" mass="46550">MGLLEKLNELKSAHAISMHVPGHKSKTIGNLNDIEISFDMTEIPELDNLHEPTEILSELNERLAKKHEGYHAQALVNGSTTGVLSGLHALYDESKTIYIVDDAHKSVHHAIELLNAVPKTIKISEILETPFDEKSIVVLTYPTYHGDVYDIEKMISHAHSKGGKVFVDEAHGAHFDITENFPKSSMNFGADIVVQSYHKGLPSLTGASVVFVKDKHTMRRVMKYIDIFETSSPSYLSLLSIESGHAFYEEFDDEVFFLMRKSVKNALEDNNITVEESNDPAKFILNIKNHSPYTLEKAFRKHNIYSEMVTDRGVLWCLPLWHDGDTFPFDLLLERISMVEVKEEQNTKTIDLSVLIGKKAVRNIVPYPPGVPIIKSGDLITERDVTEIMQLRINNVKIEGLEDTLDYYTER</sequence>
<comment type="cofactor">
    <cofactor evidence="1">
        <name>pyridoxal 5'-phosphate</name>
        <dbReference type="ChEBI" id="CHEBI:597326"/>
    </cofactor>
</comment>
<proteinExistence type="predicted"/>
<keyword evidence="2" id="KW-0663">Pyridoxal phosphate</keyword>
<dbReference type="InterPro" id="IPR015424">
    <property type="entry name" value="PyrdxlP-dep_Trfase"/>
</dbReference>
<feature type="domain" description="Orn/Lys/Arg decarboxylases family 1 pyridoxal-P attachment site" evidence="3">
    <location>
        <begin position="7"/>
        <end position="118"/>
    </location>
</feature>
<dbReference type="InterPro" id="IPR036633">
    <property type="entry name" value="Prn/Lys/Arg_de-COase_C_sf"/>
</dbReference>
<feature type="domain" description="Orn/Lys/Arg decarboxylases family 1 pyridoxal-P attachment site" evidence="3">
    <location>
        <begin position="126"/>
        <end position="267"/>
    </location>
</feature>
<dbReference type="RefSeq" id="WP_186084275.1">
    <property type="nucleotide sequence ID" value="NZ_BMDB01000003.1"/>
</dbReference>
<evidence type="ECO:0000256" key="2">
    <source>
        <dbReference type="ARBA" id="ARBA00022898"/>
    </source>
</evidence>
<dbReference type="Gene3D" id="3.90.105.10">
    <property type="entry name" value="Molybdopterin biosynthesis moea protein, domain 2"/>
    <property type="match status" value="1"/>
</dbReference>
<dbReference type="InterPro" id="IPR052357">
    <property type="entry name" value="Orn_Lys_Arg_decarboxylase-I"/>
</dbReference>
<name>A0A6V7QZS9_9BACL</name>
<comment type="caution">
    <text evidence="4">The sequence shown here is derived from an EMBL/GenBank/DDBJ whole genome shotgun (WGS) entry which is preliminary data.</text>
</comment>
<dbReference type="Pfam" id="PF01276">
    <property type="entry name" value="OKR_DC_1"/>
    <property type="match status" value="2"/>
</dbReference>
<dbReference type="InterPro" id="IPR015421">
    <property type="entry name" value="PyrdxlP-dep_Trfase_major"/>
</dbReference>
<dbReference type="Gene3D" id="3.40.640.10">
    <property type="entry name" value="Type I PLP-dependent aspartate aminotransferase-like (Major domain)"/>
    <property type="match status" value="1"/>
</dbReference>
<evidence type="ECO:0000259" key="3">
    <source>
        <dbReference type="Pfam" id="PF01276"/>
    </source>
</evidence>
<dbReference type="Proteomes" id="UP000521032">
    <property type="component" value="Unassembled WGS sequence"/>
</dbReference>
<dbReference type="PANTHER" id="PTHR43277">
    <property type="entry name" value="ARGININE DECARBOXYLASE"/>
    <property type="match status" value="1"/>
</dbReference>